<evidence type="ECO:0000259" key="14">
    <source>
        <dbReference type="PROSITE" id="PS50885"/>
    </source>
</evidence>
<evidence type="ECO:0000256" key="10">
    <source>
        <dbReference type="SAM" id="Coils"/>
    </source>
</evidence>
<feature type="region of interest" description="Disordered" evidence="11">
    <location>
        <begin position="279"/>
        <end position="334"/>
    </location>
</feature>
<proteinExistence type="predicted"/>
<dbReference type="PANTHER" id="PTHR43711:SF1">
    <property type="entry name" value="HISTIDINE KINASE 1"/>
    <property type="match status" value="1"/>
</dbReference>
<dbReference type="InterPro" id="IPR050736">
    <property type="entry name" value="Sensor_HK_Regulatory"/>
</dbReference>
<protein>
    <recommendedName>
        <fullName evidence="3">histidine kinase</fullName>
        <ecNumber evidence="3">2.7.13.3</ecNumber>
    </recommendedName>
</protein>
<accession>A0ABT4TF96</accession>
<keyword evidence="16" id="KW-1185">Reference proteome</keyword>
<dbReference type="InterPro" id="IPR003594">
    <property type="entry name" value="HATPase_dom"/>
</dbReference>
<organism evidence="15 16">
    <name type="scientific">Nocardiopsis suaedae</name>
    <dbReference type="NCBI Taxonomy" id="3018444"/>
    <lineage>
        <taxon>Bacteria</taxon>
        <taxon>Bacillati</taxon>
        <taxon>Actinomycetota</taxon>
        <taxon>Actinomycetes</taxon>
        <taxon>Streptosporangiales</taxon>
        <taxon>Nocardiopsidaceae</taxon>
        <taxon>Nocardiopsis</taxon>
    </lineage>
</organism>
<keyword evidence="5" id="KW-0808">Transferase</keyword>
<evidence type="ECO:0000313" key="15">
    <source>
        <dbReference type="EMBL" id="MDA2803368.1"/>
    </source>
</evidence>
<feature type="transmembrane region" description="Helical" evidence="12">
    <location>
        <begin position="389"/>
        <end position="409"/>
    </location>
</feature>
<dbReference type="SMART" id="SM00304">
    <property type="entry name" value="HAMP"/>
    <property type="match status" value="1"/>
</dbReference>
<dbReference type="SUPFAM" id="SSF158472">
    <property type="entry name" value="HAMP domain-like"/>
    <property type="match status" value="1"/>
</dbReference>
<evidence type="ECO:0000256" key="5">
    <source>
        <dbReference type="ARBA" id="ARBA00022679"/>
    </source>
</evidence>
<evidence type="ECO:0000256" key="1">
    <source>
        <dbReference type="ARBA" id="ARBA00000085"/>
    </source>
</evidence>
<dbReference type="PROSITE" id="PS50109">
    <property type="entry name" value="HIS_KIN"/>
    <property type="match status" value="1"/>
</dbReference>
<feature type="compositionally biased region" description="Gly residues" evidence="11">
    <location>
        <begin position="284"/>
        <end position="293"/>
    </location>
</feature>
<dbReference type="EC" id="2.7.13.3" evidence="3"/>
<dbReference type="SMART" id="SM00387">
    <property type="entry name" value="HATPase_c"/>
    <property type="match status" value="1"/>
</dbReference>
<name>A0ABT4TF96_9ACTN</name>
<comment type="subcellular location">
    <subcellularLocation>
        <location evidence="2">Cell membrane</location>
    </subcellularLocation>
</comment>
<dbReference type="Pfam" id="PF02518">
    <property type="entry name" value="HATPase_c"/>
    <property type="match status" value="1"/>
</dbReference>
<keyword evidence="10" id="KW-0175">Coiled coil</keyword>
<dbReference type="GO" id="GO:0016301">
    <property type="term" value="F:kinase activity"/>
    <property type="evidence" value="ECO:0007669"/>
    <property type="project" value="UniProtKB-KW"/>
</dbReference>
<keyword evidence="7 15" id="KW-0418">Kinase</keyword>
<sequence>MRRGADRRRPGGAPRARVPRLARLRHSLLVRVLAGAVLVAVCSITATAWLAVRGVSGEIRNAEGRSLAADTRIHGELVGFAATHTTWQGVGARVSGLAEETGRRVALTTQDGTVIADSQSGEALPATAASVVDPLAVDVTLGGAGEEQGDRIDPRVIGPYALDEEERADLERGAVDGASCLRSVFGLEAEAGEGASGRPTVLVDGEPLVADTHGEMWFECGLDASLGPVASEETALEDLSGRIDGCLRGTEYASAGYALDPMWAMAGNVPVPGPLPYGAPVGADPGGDTGGGEATRWPRGETGRDTGAPVPDPVPPTADTGAGAGEGAGAGALPEEQAAASEVAECIDFGRREQLSTSVAPAAVLYTGEPGADGGVAGPMLSRDGLLRISGVVLLILVLTVAVSVVLSLRMVRPLHALTGAVQRMRDGEEGVAVRVRDSGEIGRLAAAFNEMSEHLQRAEEQRKALISDVSHELRTPLSNIRGWLEAGQDGIAEMDEERLSVLVEEAVLLQRIIDDLRDLSLADAGRLRLAVEPVDVGALARRCSAGHAARAGAAGVELAVDAAKGAVVLGDPARLQQAVGNLLENALRHTPPSGRVGIRVLRAGGTVPGDVLIEVADTGHGIPEEDLPHLFTRFWRAEKSRSRQAGGSGLGLAIVDGITRLHGGRASVRSTVGEGSVFTLRFPAHTLDLDTGVNA</sequence>
<evidence type="ECO:0000256" key="12">
    <source>
        <dbReference type="SAM" id="Phobius"/>
    </source>
</evidence>
<dbReference type="InterPro" id="IPR003661">
    <property type="entry name" value="HisK_dim/P_dom"/>
</dbReference>
<dbReference type="InterPro" id="IPR004358">
    <property type="entry name" value="Sig_transdc_His_kin-like_C"/>
</dbReference>
<feature type="domain" description="HAMP" evidence="14">
    <location>
        <begin position="409"/>
        <end position="461"/>
    </location>
</feature>
<dbReference type="InterPro" id="IPR036890">
    <property type="entry name" value="HATPase_C_sf"/>
</dbReference>
<keyword evidence="4" id="KW-0597">Phosphoprotein</keyword>
<dbReference type="RefSeq" id="WP_270675775.1">
    <property type="nucleotide sequence ID" value="NZ_JAQFWP010000003.1"/>
</dbReference>
<dbReference type="InterPro" id="IPR005467">
    <property type="entry name" value="His_kinase_dom"/>
</dbReference>
<reference evidence="15" key="1">
    <citation type="submission" date="2023-01" db="EMBL/GenBank/DDBJ databases">
        <title>Draft genome sequence of Nocardiopsis sp. LSu2-4 isolated from halophytes.</title>
        <authorList>
            <person name="Duangmal K."/>
            <person name="Chantavorakit T."/>
        </authorList>
    </citation>
    <scope>NUCLEOTIDE SEQUENCE</scope>
    <source>
        <strain evidence="15">LSu2-4</strain>
    </source>
</reference>
<dbReference type="PANTHER" id="PTHR43711">
    <property type="entry name" value="TWO-COMPONENT HISTIDINE KINASE"/>
    <property type="match status" value="1"/>
</dbReference>
<comment type="catalytic activity">
    <reaction evidence="1">
        <text>ATP + protein L-histidine = ADP + protein N-phospho-L-histidine.</text>
        <dbReference type="EC" id="2.7.13.3"/>
    </reaction>
</comment>
<dbReference type="Pfam" id="PF00512">
    <property type="entry name" value="HisKA"/>
    <property type="match status" value="1"/>
</dbReference>
<evidence type="ECO:0000256" key="9">
    <source>
        <dbReference type="ARBA" id="ARBA00023012"/>
    </source>
</evidence>
<evidence type="ECO:0000256" key="3">
    <source>
        <dbReference type="ARBA" id="ARBA00012438"/>
    </source>
</evidence>
<dbReference type="InterPro" id="IPR003660">
    <property type="entry name" value="HAMP_dom"/>
</dbReference>
<dbReference type="SUPFAM" id="SSF55874">
    <property type="entry name" value="ATPase domain of HSP90 chaperone/DNA topoisomerase II/histidine kinase"/>
    <property type="match status" value="1"/>
</dbReference>
<dbReference type="PROSITE" id="PS50885">
    <property type="entry name" value="HAMP"/>
    <property type="match status" value="1"/>
</dbReference>
<evidence type="ECO:0000256" key="7">
    <source>
        <dbReference type="ARBA" id="ARBA00022777"/>
    </source>
</evidence>
<feature type="coiled-coil region" evidence="10">
    <location>
        <begin position="442"/>
        <end position="469"/>
    </location>
</feature>
<dbReference type="CDD" id="cd06225">
    <property type="entry name" value="HAMP"/>
    <property type="match status" value="1"/>
</dbReference>
<dbReference type="Gene3D" id="1.10.287.130">
    <property type="match status" value="1"/>
</dbReference>
<evidence type="ECO:0000256" key="11">
    <source>
        <dbReference type="SAM" id="MobiDB-lite"/>
    </source>
</evidence>
<dbReference type="Gene3D" id="3.30.565.10">
    <property type="entry name" value="Histidine kinase-like ATPase, C-terminal domain"/>
    <property type="match status" value="1"/>
</dbReference>
<evidence type="ECO:0000259" key="13">
    <source>
        <dbReference type="PROSITE" id="PS50109"/>
    </source>
</evidence>
<dbReference type="Pfam" id="PF00672">
    <property type="entry name" value="HAMP"/>
    <property type="match status" value="1"/>
</dbReference>
<evidence type="ECO:0000256" key="4">
    <source>
        <dbReference type="ARBA" id="ARBA00022553"/>
    </source>
</evidence>
<dbReference type="PRINTS" id="PR00344">
    <property type="entry name" value="BCTRLSENSOR"/>
</dbReference>
<dbReference type="Gene3D" id="6.10.340.10">
    <property type="match status" value="1"/>
</dbReference>
<dbReference type="CDD" id="cd00082">
    <property type="entry name" value="HisKA"/>
    <property type="match status" value="1"/>
</dbReference>
<evidence type="ECO:0000256" key="2">
    <source>
        <dbReference type="ARBA" id="ARBA00004236"/>
    </source>
</evidence>
<feature type="transmembrane region" description="Helical" evidence="12">
    <location>
        <begin position="28"/>
        <end position="52"/>
    </location>
</feature>
<dbReference type="CDD" id="cd00075">
    <property type="entry name" value="HATPase"/>
    <property type="match status" value="1"/>
</dbReference>
<evidence type="ECO:0000256" key="8">
    <source>
        <dbReference type="ARBA" id="ARBA00022989"/>
    </source>
</evidence>
<dbReference type="InterPro" id="IPR036097">
    <property type="entry name" value="HisK_dim/P_sf"/>
</dbReference>
<dbReference type="Proteomes" id="UP001165685">
    <property type="component" value="Unassembled WGS sequence"/>
</dbReference>
<gene>
    <name evidence="15" type="ORF">O4U47_02485</name>
</gene>
<keyword evidence="8 12" id="KW-1133">Transmembrane helix</keyword>
<dbReference type="EMBL" id="JAQFWP010000003">
    <property type="protein sequence ID" value="MDA2803368.1"/>
    <property type="molecule type" value="Genomic_DNA"/>
</dbReference>
<evidence type="ECO:0000313" key="16">
    <source>
        <dbReference type="Proteomes" id="UP001165685"/>
    </source>
</evidence>
<keyword evidence="9" id="KW-0902">Two-component regulatory system</keyword>
<keyword evidence="12" id="KW-0472">Membrane</keyword>
<keyword evidence="6 12" id="KW-0812">Transmembrane</keyword>
<feature type="domain" description="Histidine kinase" evidence="13">
    <location>
        <begin position="469"/>
        <end position="687"/>
    </location>
</feature>
<comment type="caution">
    <text evidence="15">The sequence shown here is derived from an EMBL/GenBank/DDBJ whole genome shotgun (WGS) entry which is preliminary data.</text>
</comment>
<dbReference type="SMART" id="SM00388">
    <property type="entry name" value="HisKA"/>
    <property type="match status" value="1"/>
</dbReference>
<evidence type="ECO:0000256" key="6">
    <source>
        <dbReference type="ARBA" id="ARBA00022692"/>
    </source>
</evidence>
<dbReference type="SUPFAM" id="SSF47384">
    <property type="entry name" value="Homodimeric domain of signal transducing histidine kinase"/>
    <property type="match status" value="1"/>
</dbReference>